<feature type="region of interest" description="Disordered" evidence="1">
    <location>
        <begin position="1"/>
        <end position="35"/>
    </location>
</feature>
<dbReference type="Gene3D" id="1.10.30.50">
    <property type="match status" value="1"/>
</dbReference>
<evidence type="ECO:0000259" key="2">
    <source>
        <dbReference type="SMART" id="SM00507"/>
    </source>
</evidence>
<keyword evidence="3" id="KW-0255">Endonuclease</keyword>
<dbReference type="GO" id="GO:0004519">
    <property type="term" value="F:endonuclease activity"/>
    <property type="evidence" value="ECO:0007669"/>
    <property type="project" value="UniProtKB-KW"/>
</dbReference>
<keyword evidence="3" id="KW-0540">Nuclease</keyword>
<keyword evidence="3" id="KW-0378">Hydrolase</keyword>
<dbReference type="EMBL" id="SWDV01000073">
    <property type="protein sequence ID" value="TLX69842.1"/>
    <property type="molecule type" value="Genomic_DNA"/>
</dbReference>
<organism evidence="3 4">
    <name type="scientific">Pseudomonas nicosulfuronedens</name>
    <dbReference type="NCBI Taxonomy" id="2571105"/>
    <lineage>
        <taxon>Bacteria</taxon>
        <taxon>Pseudomonadati</taxon>
        <taxon>Pseudomonadota</taxon>
        <taxon>Gammaproteobacteria</taxon>
        <taxon>Pseudomonadales</taxon>
        <taxon>Pseudomonadaceae</taxon>
        <taxon>Pseudomonas</taxon>
    </lineage>
</organism>
<sequence>MGRLRTLKPRLQEFKGKEPRPLPSTRERRMTGRKLQERRLRVWSKDPCCAHCGKLCAFPEGFELDHKLSLHAGGADTDENCQVLCSGPDGCHAKKTAADLGYSQKRNIGLDGWPIG</sequence>
<protein>
    <submittedName>
        <fullName evidence="3">HNH endonuclease</fullName>
    </submittedName>
</protein>
<dbReference type="Pfam" id="PF01844">
    <property type="entry name" value="HNH"/>
    <property type="match status" value="1"/>
</dbReference>
<dbReference type="GO" id="GO:0008270">
    <property type="term" value="F:zinc ion binding"/>
    <property type="evidence" value="ECO:0007669"/>
    <property type="project" value="InterPro"/>
</dbReference>
<keyword evidence="4" id="KW-1185">Reference proteome</keyword>
<dbReference type="GO" id="GO:0003676">
    <property type="term" value="F:nucleic acid binding"/>
    <property type="evidence" value="ECO:0007669"/>
    <property type="project" value="InterPro"/>
</dbReference>
<dbReference type="InterPro" id="IPR002711">
    <property type="entry name" value="HNH"/>
</dbReference>
<comment type="caution">
    <text evidence="3">The sequence shown here is derived from an EMBL/GenBank/DDBJ whole genome shotgun (WGS) entry which is preliminary data.</text>
</comment>
<dbReference type="SMART" id="SM00507">
    <property type="entry name" value="HNHc"/>
    <property type="match status" value="1"/>
</dbReference>
<evidence type="ECO:0000313" key="4">
    <source>
        <dbReference type="Proteomes" id="UP000306635"/>
    </source>
</evidence>
<accession>A0A5R9QKR1</accession>
<gene>
    <name evidence="3" type="ORF">FAS41_29905</name>
</gene>
<dbReference type="Proteomes" id="UP000306635">
    <property type="component" value="Unassembled WGS sequence"/>
</dbReference>
<evidence type="ECO:0000313" key="3">
    <source>
        <dbReference type="EMBL" id="TLX69842.1"/>
    </source>
</evidence>
<proteinExistence type="predicted"/>
<evidence type="ECO:0000256" key="1">
    <source>
        <dbReference type="SAM" id="MobiDB-lite"/>
    </source>
</evidence>
<name>A0A5R9QKR1_9PSED</name>
<feature type="domain" description="HNH nuclease" evidence="2">
    <location>
        <begin position="37"/>
        <end position="93"/>
    </location>
</feature>
<dbReference type="CDD" id="cd00085">
    <property type="entry name" value="HNHc"/>
    <property type="match status" value="1"/>
</dbReference>
<reference evidence="3 4" key="1">
    <citation type="submission" date="2019-04" db="EMBL/GenBank/DDBJ databases">
        <authorList>
            <person name="Li M."/>
        </authorList>
    </citation>
    <scope>NUCLEOTIDE SEQUENCE [LARGE SCALE GENOMIC DNA]</scope>
    <source>
        <strain evidence="3 4">LAM1902</strain>
    </source>
</reference>
<dbReference type="AlphaFoldDB" id="A0A5R9QKR1"/>
<feature type="compositionally biased region" description="Basic and acidic residues" evidence="1">
    <location>
        <begin position="10"/>
        <end position="35"/>
    </location>
</feature>
<dbReference type="InterPro" id="IPR003615">
    <property type="entry name" value="HNH_nuc"/>
</dbReference>
<dbReference type="OrthoDB" id="5292295at2"/>